<gene>
    <name evidence="1" type="ordered locus">AM1_6291</name>
</gene>
<dbReference type="HOGENOM" id="CLU_3113328_0_0_3"/>
<dbReference type="STRING" id="329726.AM1_6291"/>
<keyword evidence="2" id="KW-1185">Reference proteome</keyword>
<reference evidence="1 2" key="1">
    <citation type="journal article" date="2008" name="Proc. Natl. Acad. Sci. U.S.A.">
        <title>Niche adaptation and genome expansion in the chlorophyll d-producing cyanobacterium Acaryochloris marina.</title>
        <authorList>
            <person name="Swingley W.D."/>
            <person name="Chen M."/>
            <person name="Cheung P.C."/>
            <person name="Conrad A.L."/>
            <person name="Dejesa L.C."/>
            <person name="Hao J."/>
            <person name="Honchak B.M."/>
            <person name="Karbach L.E."/>
            <person name="Kurdoglu A."/>
            <person name="Lahiri S."/>
            <person name="Mastrian S.D."/>
            <person name="Miyashita H."/>
            <person name="Page L."/>
            <person name="Ramakrishna P."/>
            <person name="Satoh S."/>
            <person name="Sattley W.M."/>
            <person name="Shimada Y."/>
            <person name="Taylor H.L."/>
            <person name="Tomo T."/>
            <person name="Tsuchiya T."/>
            <person name="Wang Z.T."/>
            <person name="Raymond J."/>
            <person name="Mimuro M."/>
            <person name="Blankenship R.E."/>
            <person name="Touchman J.W."/>
        </authorList>
    </citation>
    <scope>NUCLEOTIDE SEQUENCE [LARGE SCALE GENOMIC DNA]</scope>
    <source>
        <strain evidence="2">MBIC 11017</strain>
    </source>
</reference>
<dbReference type="EMBL" id="CP000828">
    <property type="protein sequence ID" value="ABW31221.1"/>
    <property type="molecule type" value="Genomic_DNA"/>
</dbReference>
<accession>B0C7D7</accession>
<sequence length="50" mass="5826">MQILRQISDSNVLLIKLLDDSILILNKRHSNNIILERDNKSFKVTHQIIA</sequence>
<name>B0C7D7_ACAM1</name>
<evidence type="ECO:0000313" key="1">
    <source>
        <dbReference type="EMBL" id="ABW31221.1"/>
    </source>
</evidence>
<protein>
    <submittedName>
        <fullName evidence="1">Uncharacterized protein</fullName>
    </submittedName>
</protein>
<proteinExistence type="predicted"/>
<organism evidence="1 2">
    <name type="scientific">Acaryochloris marina (strain MBIC 11017)</name>
    <dbReference type="NCBI Taxonomy" id="329726"/>
    <lineage>
        <taxon>Bacteria</taxon>
        <taxon>Bacillati</taxon>
        <taxon>Cyanobacteriota</taxon>
        <taxon>Cyanophyceae</taxon>
        <taxon>Acaryochloridales</taxon>
        <taxon>Acaryochloridaceae</taxon>
        <taxon>Acaryochloris</taxon>
    </lineage>
</organism>
<dbReference type="Proteomes" id="UP000000268">
    <property type="component" value="Chromosome"/>
</dbReference>
<dbReference type="AlphaFoldDB" id="B0C7D7"/>
<dbReference type="KEGG" id="amr:AM1_6291"/>
<evidence type="ECO:0000313" key="2">
    <source>
        <dbReference type="Proteomes" id="UP000000268"/>
    </source>
</evidence>